<accession>A0ABR3PNM2</accession>
<evidence type="ECO:0000256" key="3">
    <source>
        <dbReference type="SAM" id="MobiDB-lite"/>
    </source>
</evidence>
<dbReference type="SUPFAM" id="SSF68906">
    <property type="entry name" value="SAP domain"/>
    <property type="match status" value="1"/>
</dbReference>
<gene>
    <name evidence="5" type="ORF">AAFC00_001351</name>
</gene>
<organism evidence="5 6">
    <name type="scientific">Neodothiora populina</name>
    <dbReference type="NCBI Taxonomy" id="2781224"/>
    <lineage>
        <taxon>Eukaryota</taxon>
        <taxon>Fungi</taxon>
        <taxon>Dikarya</taxon>
        <taxon>Ascomycota</taxon>
        <taxon>Pezizomycotina</taxon>
        <taxon>Dothideomycetes</taxon>
        <taxon>Dothideomycetidae</taxon>
        <taxon>Dothideales</taxon>
        <taxon>Dothioraceae</taxon>
        <taxon>Neodothiora</taxon>
    </lineage>
</organism>
<dbReference type="GeneID" id="95975054"/>
<dbReference type="EMBL" id="JBFMKM010000003">
    <property type="protein sequence ID" value="KAL1311149.1"/>
    <property type="molecule type" value="Genomic_DNA"/>
</dbReference>
<evidence type="ECO:0000256" key="2">
    <source>
        <dbReference type="ARBA" id="ARBA00046328"/>
    </source>
</evidence>
<dbReference type="InterPro" id="IPR003034">
    <property type="entry name" value="SAP_dom"/>
</dbReference>
<dbReference type="Proteomes" id="UP001562354">
    <property type="component" value="Unassembled WGS sequence"/>
</dbReference>
<name>A0ABR3PNM2_9PEZI</name>
<dbReference type="PANTHER" id="PTHR46551:SF1">
    <property type="entry name" value="SAP DOMAIN-CONTAINING RIBONUCLEOPROTEIN"/>
    <property type="match status" value="1"/>
</dbReference>
<sequence>MTDYTKLKNAELENLLKERGLAHSGKKAELVKRLQEDDEQKTNTTAAPAASTATAKNEDEIDWDDEPAVTENSKPTTDASTAAVAAGGVGQVPNPQAVPNQEAAIDPSKTNDLTVVEPAPEASSATDAQPAAESAPVEEKPQVDFSAGIAKTTLEQEIEKRKARAKKFGLDESTDETLKNLERAKRFGGGDLPGRLNEALPERREKKRGREAPEDTTSAAAGARKRTRPGPGPRKGDGRKEGGKPAGAKPAGGAGSWMSEADSARAEARKAKFATAT</sequence>
<dbReference type="InterPro" id="IPR052240">
    <property type="entry name" value="SAP_domain_ribonucleoprotein"/>
</dbReference>
<feature type="compositionally biased region" description="Acidic residues" evidence="3">
    <location>
        <begin position="59"/>
        <end position="68"/>
    </location>
</feature>
<dbReference type="PROSITE" id="PS50800">
    <property type="entry name" value="SAP"/>
    <property type="match status" value="1"/>
</dbReference>
<dbReference type="RefSeq" id="XP_069203998.1">
    <property type="nucleotide sequence ID" value="XM_069340531.1"/>
</dbReference>
<dbReference type="Pfam" id="PF18592">
    <property type="entry name" value="Tho1_MOS11_C"/>
    <property type="match status" value="1"/>
</dbReference>
<comment type="similarity">
    <text evidence="2">Belongs to the SAP domain-containing ribonucleoprotein family.</text>
</comment>
<evidence type="ECO:0000256" key="1">
    <source>
        <dbReference type="ARBA" id="ARBA00022553"/>
    </source>
</evidence>
<evidence type="ECO:0000313" key="6">
    <source>
        <dbReference type="Proteomes" id="UP001562354"/>
    </source>
</evidence>
<feature type="region of interest" description="Disordered" evidence="3">
    <location>
        <begin position="32"/>
        <end position="277"/>
    </location>
</feature>
<dbReference type="InterPro" id="IPR036361">
    <property type="entry name" value="SAP_dom_sf"/>
</dbReference>
<comment type="caution">
    <text evidence="5">The sequence shown here is derived from an EMBL/GenBank/DDBJ whole genome shotgun (WGS) entry which is preliminary data.</text>
</comment>
<keyword evidence="1" id="KW-0597">Phosphoprotein</keyword>
<feature type="compositionally biased region" description="Basic and acidic residues" evidence="3">
    <location>
        <begin position="176"/>
        <end position="185"/>
    </location>
</feature>
<reference evidence="5 6" key="1">
    <citation type="submission" date="2024-07" db="EMBL/GenBank/DDBJ databases">
        <title>Draft sequence of the Neodothiora populina.</title>
        <authorList>
            <person name="Drown D.D."/>
            <person name="Schuette U.S."/>
            <person name="Buechlein A.B."/>
            <person name="Rusch D.R."/>
            <person name="Winton L.W."/>
            <person name="Adams G.A."/>
        </authorList>
    </citation>
    <scope>NUCLEOTIDE SEQUENCE [LARGE SCALE GENOMIC DNA]</scope>
    <source>
        <strain evidence="5 6">CPC 39397</strain>
    </source>
</reference>
<dbReference type="Gene3D" id="1.10.720.30">
    <property type="entry name" value="SAP domain"/>
    <property type="match status" value="1"/>
</dbReference>
<feature type="domain" description="SAP" evidence="4">
    <location>
        <begin position="4"/>
        <end position="38"/>
    </location>
</feature>
<evidence type="ECO:0000313" key="5">
    <source>
        <dbReference type="EMBL" id="KAL1311149.1"/>
    </source>
</evidence>
<proteinExistence type="inferred from homology"/>
<feature type="compositionally biased region" description="Basic and acidic residues" evidence="3">
    <location>
        <begin position="234"/>
        <end position="243"/>
    </location>
</feature>
<dbReference type="Pfam" id="PF02037">
    <property type="entry name" value="SAP"/>
    <property type="match status" value="1"/>
</dbReference>
<feature type="compositionally biased region" description="Low complexity" evidence="3">
    <location>
        <begin position="76"/>
        <end position="86"/>
    </location>
</feature>
<protein>
    <recommendedName>
        <fullName evidence="4">SAP domain-containing protein</fullName>
    </recommendedName>
</protein>
<dbReference type="SMART" id="SM00513">
    <property type="entry name" value="SAP"/>
    <property type="match status" value="1"/>
</dbReference>
<evidence type="ECO:0000259" key="4">
    <source>
        <dbReference type="PROSITE" id="PS50800"/>
    </source>
</evidence>
<dbReference type="InterPro" id="IPR040746">
    <property type="entry name" value="THO1_MOS11_C"/>
</dbReference>
<feature type="compositionally biased region" description="Low complexity" evidence="3">
    <location>
        <begin position="42"/>
        <end position="55"/>
    </location>
</feature>
<keyword evidence="6" id="KW-1185">Reference proteome</keyword>
<feature type="compositionally biased region" description="Basic and acidic residues" evidence="3">
    <location>
        <begin position="200"/>
        <end position="213"/>
    </location>
</feature>
<dbReference type="PANTHER" id="PTHR46551">
    <property type="entry name" value="SAP DOMAIN-CONTAINING RIBONUCLEOPROTEIN"/>
    <property type="match status" value="1"/>
</dbReference>